<protein>
    <submittedName>
        <fullName evidence="2">Glycosyl transferase family 25</fullName>
    </submittedName>
</protein>
<reference evidence="2 3" key="1">
    <citation type="submission" date="2020-11" db="EMBL/GenBank/DDBJ databases">
        <authorList>
            <person name="Lassalle F."/>
        </authorList>
    </citation>
    <scope>NUCLEOTIDE SEQUENCE [LARGE SCALE GENOMIC DNA]</scope>
    <source>
        <strain evidence="2 3">JC140</strain>
    </source>
</reference>
<keyword evidence="2" id="KW-0808">Transferase</keyword>
<comment type="caution">
    <text evidence="2">The sequence shown here is derived from an EMBL/GenBank/DDBJ whole genome shotgun (WGS) entry which is preliminary data.</text>
</comment>
<dbReference type="Pfam" id="PF01755">
    <property type="entry name" value="Glyco_transf_25"/>
    <property type="match status" value="1"/>
</dbReference>
<keyword evidence="3" id="KW-1185">Reference proteome</keyword>
<organism evidence="2 3">
    <name type="scientific">Pseudorhizobium endolithicum</name>
    <dbReference type="NCBI Taxonomy" id="1191678"/>
    <lineage>
        <taxon>Bacteria</taxon>
        <taxon>Pseudomonadati</taxon>
        <taxon>Pseudomonadota</taxon>
        <taxon>Alphaproteobacteria</taxon>
        <taxon>Hyphomicrobiales</taxon>
        <taxon>Rhizobiaceae</taxon>
        <taxon>Rhizobium/Agrobacterium group</taxon>
        <taxon>Pseudorhizobium</taxon>
    </lineage>
</organism>
<dbReference type="CDD" id="cd06532">
    <property type="entry name" value="Glyco_transf_25"/>
    <property type="match status" value="1"/>
</dbReference>
<dbReference type="RefSeq" id="WP_235988772.1">
    <property type="nucleotide sequence ID" value="NZ_CABFWF030000018.1"/>
</dbReference>
<accession>A0ABN7K1W7</accession>
<gene>
    <name evidence="2" type="ORF">REJC140_02169</name>
</gene>
<evidence type="ECO:0000313" key="2">
    <source>
        <dbReference type="EMBL" id="CAD7054479.1"/>
    </source>
</evidence>
<feature type="domain" description="Glycosyl transferase family 25" evidence="1">
    <location>
        <begin position="10"/>
        <end position="184"/>
    </location>
</feature>
<name>A0ABN7K1W7_9HYPH</name>
<dbReference type="InterPro" id="IPR002654">
    <property type="entry name" value="Glyco_trans_25"/>
</dbReference>
<dbReference type="EMBL" id="CABFWF030000018">
    <property type="protein sequence ID" value="CAD7054479.1"/>
    <property type="molecule type" value="Genomic_DNA"/>
</dbReference>
<sequence>MTSADDAPMKIYAINMDRSRDRWDELCREAADLGIELQRVEALDGATVDEKDRVDWDEPLFKRNTGRWMLPGEYGCYRSHIKALSTFVDSGLQSAIIIEDDIRLVADLPKRAAAALAAVPQADVIKFFNHRMVGFRRYASSEYGDNVGRAIHGPMGSAACYLVTRPGAVKLLGRMRVMEYPYDIALERGWATGTEVFTVEQDVVRSKRPPSTIASRAVYRTKKFVWWKRFPTHFIRARDYLDRLFYALRRP</sequence>
<evidence type="ECO:0000313" key="3">
    <source>
        <dbReference type="Proteomes" id="UP000606921"/>
    </source>
</evidence>
<dbReference type="GO" id="GO:0016740">
    <property type="term" value="F:transferase activity"/>
    <property type="evidence" value="ECO:0007669"/>
    <property type="project" value="UniProtKB-KW"/>
</dbReference>
<dbReference type="Proteomes" id="UP000606921">
    <property type="component" value="Unassembled WGS sequence"/>
</dbReference>
<evidence type="ECO:0000259" key="1">
    <source>
        <dbReference type="Pfam" id="PF01755"/>
    </source>
</evidence>
<proteinExistence type="predicted"/>